<dbReference type="GO" id="GO:0005762">
    <property type="term" value="C:mitochondrial large ribosomal subunit"/>
    <property type="evidence" value="ECO:0007669"/>
    <property type="project" value="TreeGrafter"/>
</dbReference>
<protein>
    <recommendedName>
        <fullName evidence="7">Ribosomal protein L34</fullName>
    </recommendedName>
</protein>
<evidence type="ECO:0000256" key="3">
    <source>
        <dbReference type="ARBA" id="ARBA00023274"/>
    </source>
</evidence>
<feature type="region of interest" description="Disordered" evidence="4">
    <location>
        <begin position="107"/>
        <end position="126"/>
    </location>
</feature>
<dbReference type="NCBIfam" id="TIGR01030">
    <property type="entry name" value="rpmH_bact"/>
    <property type="match status" value="1"/>
</dbReference>
<keyword evidence="6" id="KW-1185">Reference proteome</keyword>
<keyword evidence="3" id="KW-0687">Ribonucleoprotein</keyword>
<reference evidence="5" key="1">
    <citation type="submission" date="2021-07" db="EMBL/GenBank/DDBJ databases">
        <authorList>
            <person name="Durling M."/>
        </authorList>
    </citation>
    <scope>NUCLEOTIDE SEQUENCE</scope>
</reference>
<dbReference type="InterPro" id="IPR000271">
    <property type="entry name" value="Ribosomal_bL34"/>
</dbReference>
<dbReference type="PANTHER" id="PTHR14503">
    <property type="entry name" value="MITOCHONDRIAL RIBOSOMAL PROTEIN 34 FAMILY MEMBER"/>
    <property type="match status" value="1"/>
</dbReference>
<keyword evidence="2" id="KW-0689">Ribosomal protein</keyword>
<dbReference type="Proteomes" id="UP000696280">
    <property type="component" value="Unassembled WGS sequence"/>
</dbReference>
<dbReference type="AlphaFoldDB" id="A0A9N9L4D8"/>
<evidence type="ECO:0000256" key="1">
    <source>
        <dbReference type="ARBA" id="ARBA00010111"/>
    </source>
</evidence>
<accession>A0A9N9L4D8</accession>
<evidence type="ECO:0000256" key="4">
    <source>
        <dbReference type="SAM" id="MobiDB-lite"/>
    </source>
</evidence>
<sequence>MLRLKSSIQGGLRWVVAGSGRVSRIFSCAGRVSLVDHRFTPDPRELHNTKRGTQRNSIVRLPRKMLCLRCSRGLSAFSGLSRATRIPQSLTTKGVTAGASKRTFTNLTPRRPTIFPSTQRSFTPPIQSLPATATTTSHTGEILDVALLPFKMSGHEAMRGMQVRCAPRNTFNPSHFVRKRRHGFLARLRSRTGRMILKRRRVKKRSTLSH</sequence>
<gene>
    <name evidence="5" type="ORF">HYFRA_00000275</name>
</gene>
<proteinExistence type="inferred from homology"/>
<dbReference type="Gene3D" id="1.10.287.3980">
    <property type="match status" value="1"/>
</dbReference>
<comment type="similarity">
    <text evidence="1">Belongs to the bacterial ribosomal protein bL34 family.</text>
</comment>
<evidence type="ECO:0000313" key="6">
    <source>
        <dbReference type="Proteomes" id="UP000696280"/>
    </source>
</evidence>
<evidence type="ECO:0000256" key="2">
    <source>
        <dbReference type="ARBA" id="ARBA00022980"/>
    </source>
</evidence>
<name>A0A9N9L4D8_9HELO</name>
<feature type="compositionally biased region" description="Polar residues" evidence="4">
    <location>
        <begin position="115"/>
        <end position="126"/>
    </location>
</feature>
<dbReference type="PANTHER" id="PTHR14503:SF4">
    <property type="entry name" value="LARGE RIBOSOMAL SUBUNIT PROTEIN BL34M"/>
    <property type="match status" value="1"/>
</dbReference>
<comment type="caution">
    <text evidence="5">The sequence shown here is derived from an EMBL/GenBank/DDBJ whole genome shotgun (WGS) entry which is preliminary data.</text>
</comment>
<evidence type="ECO:0008006" key="7">
    <source>
        <dbReference type="Google" id="ProtNLM"/>
    </source>
</evidence>
<dbReference type="OrthoDB" id="431691at2759"/>
<dbReference type="GO" id="GO:0003735">
    <property type="term" value="F:structural constituent of ribosome"/>
    <property type="evidence" value="ECO:0007669"/>
    <property type="project" value="InterPro"/>
</dbReference>
<organism evidence="5 6">
    <name type="scientific">Hymenoscyphus fraxineus</name>
    <dbReference type="NCBI Taxonomy" id="746836"/>
    <lineage>
        <taxon>Eukaryota</taxon>
        <taxon>Fungi</taxon>
        <taxon>Dikarya</taxon>
        <taxon>Ascomycota</taxon>
        <taxon>Pezizomycotina</taxon>
        <taxon>Leotiomycetes</taxon>
        <taxon>Helotiales</taxon>
        <taxon>Helotiaceae</taxon>
        <taxon>Hymenoscyphus</taxon>
    </lineage>
</organism>
<dbReference type="Pfam" id="PF00468">
    <property type="entry name" value="Ribosomal_L34"/>
    <property type="match status" value="1"/>
</dbReference>
<dbReference type="EMBL" id="CAJVRL010000081">
    <property type="protein sequence ID" value="CAG8957933.1"/>
    <property type="molecule type" value="Genomic_DNA"/>
</dbReference>
<dbReference type="HAMAP" id="MF_00391">
    <property type="entry name" value="Ribosomal_bL34"/>
    <property type="match status" value="1"/>
</dbReference>
<dbReference type="GO" id="GO:0006412">
    <property type="term" value="P:translation"/>
    <property type="evidence" value="ECO:0007669"/>
    <property type="project" value="InterPro"/>
</dbReference>
<evidence type="ECO:0000313" key="5">
    <source>
        <dbReference type="EMBL" id="CAG8957933.1"/>
    </source>
</evidence>